<evidence type="ECO:0000256" key="2">
    <source>
        <dbReference type="SAM" id="Phobius"/>
    </source>
</evidence>
<feature type="compositionally biased region" description="Polar residues" evidence="1">
    <location>
        <begin position="983"/>
        <end position="994"/>
    </location>
</feature>
<feature type="transmembrane region" description="Helical" evidence="2">
    <location>
        <begin position="163"/>
        <end position="191"/>
    </location>
</feature>
<accession>A0A0L8GS60</accession>
<dbReference type="EMBL" id="KQ420596">
    <property type="protein sequence ID" value="KOF79823.1"/>
    <property type="molecule type" value="Genomic_DNA"/>
</dbReference>
<dbReference type="STRING" id="37653.A0A0L8GS60"/>
<keyword evidence="2" id="KW-1133">Transmembrane helix</keyword>
<feature type="compositionally biased region" description="Basic and acidic residues" evidence="1">
    <location>
        <begin position="839"/>
        <end position="878"/>
    </location>
</feature>
<feature type="compositionally biased region" description="Low complexity" evidence="1">
    <location>
        <begin position="1002"/>
        <end position="1013"/>
    </location>
</feature>
<feature type="compositionally biased region" description="Basic and acidic residues" evidence="1">
    <location>
        <begin position="738"/>
        <end position="749"/>
    </location>
</feature>
<keyword evidence="2" id="KW-0472">Membrane</keyword>
<feature type="transmembrane region" description="Helical" evidence="2">
    <location>
        <begin position="6"/>
        <end position="28"/>
    </location>
</feature>
<evidence type="ECO:0000313" key="3">
    <source>
        <dbReference type="EMBL" id="KOF79823.1"/>
    </source>
</evidence>
<feature type="region of interest" description="Disordered" evidence="1">
    <location>
        <begin position="439"/>
        <end position="613"/>
    </location>
</feature>
<feature type="compositionally biased region" description="Low complexity" evidence="1">
    <location>
        <begin position="492"/>
        <end position="506"/>
    </location>
</feature>
<protein>
    <submittedName>
        <fullName evidence="3">Uncharacterized protein</fullName>
    </submittedName>
</protein>
<feature type="compositionally biased region" description="Acidic residues" evidence="1">
    <location>
        <begin position="1202"/>
        <end position="1212"/>
    </location>
</feature>
<dbReference type="Gene3D" id="1.20.1070.10">
    <property type="entry name" value="Rhodopsin 7-helix transmembrane proteins"/>
    <property type="match status" value="1"/>
</dbReference>
<gene>
    <name evidence="3" type="ORF">OCBIM_22028878mg</name>
</gene>
<feature type="compositionally biased region" description="Basic and acidic residues" evidence="1">
    <location>
        <begin position="1185"/>
        <end position="1201"/>
    </location>
</feature>
<feature type="region of interest" description="Disordered" evidence="1">
    <location>
        <begin position="1325"/>
        <end position="1362"/>
    </location>
</feature>
<organism evidence="3">
    <name type="scientific">Octopus bimaculoides</name>
    <name type="common">California two-spotted octopus</name>
    <dbReference type="NCBI Taxonomy" id="37653"/>
    <lineage>
        <taxon>Eukaryota</taxon>
        <taxon>Metazoa</taxon>
        <taxon>Spiralia</taxon>
        <taxon>Lophotrochozoa</taxon>
        <taxon>Mollusca</taxon>
        <taxon>Cephalopoda</taxon>
        <taxon>Coleoidea</taxon>
        <taxon>Octopodiformes</taxon>
        <taxon>Octopoda</taxon>
        <taxon>Incirrata</taxon>
        <taxon>Octopodidae</taxon>
        <taxon>Octopus</taxon>
    </lineage>
</organism>
<dbReference type="KEGG" id="obi:106875049"/>
<feature type="compositionally biased region" description="Polar residues" evidence="1">
    <location>
        <begin position="598"/>
        <end position="613"/>
    </location>
</feature>
<dbReference type="PANTHER" id="PTHR48125:SF12">
    <property type="entry name" value="AT HOOK TRANSCRIPTION FACTOR FAMILY-RELATED"/>
    <property type="match status" value="1"/>
</dbReference>
<feature type="region of interest" description="Disordered" evidence="1">
    <location>
        <begin position="1176"/>
        <end position="1216"/>
    </location>
</feature>
<feature type="transmembrane region" description="Helical" evidence="2">
    <location>
        <begin position="236"/>
        <end position="256"/>
    </location>
</feature>
<evidence type="ECO:0000256" key="1">
    <source>
        <dbReference type="SAM" id="MobiDB-lite"/>
    </source>
</evidence>
<feature type="compositionally biased region" description="Polar residues" evidence="1">
    <location>
        <begin position="879"/>
        <end position="888"/>
    </location>
</feature>
<feature type="compositionally biased region" description="Polar residues" evidence="1">
    <location>
        <begin position="750"/>
        <end position="760"/>
    </location>
</feature>
<feature type="compositionally biased region" description="Polar residues" evidence="1">
    <location>
        <begin position="713"/>
        <end position="728"/>
    </location>
</feature>
<feature type="compositionally biased region" description="Polar residues" evidence="1">
    <location>
        <begin position="1014"/>
        <end position="1025"/>
    </location>
</feature>
<feature type="compositionally biased region" description="Low complexity" evidence="1">
    <location>
        <begin position="455"/>
        <end position="464"/>
    </location>
</feature>
<dbReference type="OrthoDB" id="6158417at2759"/>
<reference evidence="3" key="1">
    <citation type="submission" date="2015-07" db="EMBL/GenBank/DDBJ databases">
        <title>MeaNS - Measles Nucleotide Surveillance Program.</title>
        <authorList>
            <person name="Tran T."/>
            <person name="Druce J."/>
        </authorList>
    </citation>
    <scope>NUCLEOTIDE SEQUENCE</scope>
    <source>
        <strain evidence="3">UCB-OBI-ISO-001</strain>
        <tissue evidence="3">Gonad</tissue>
    </source>
</reference>
<feature type="transmembrane region" description="Helical" evidence="2">
    <location>
        <begin position="77"/>
        <end position="100"/>
    </location>
</feature>
<dbReference type="SUPFAM" id="SSF81321">
    <property type="entry name" value="Family A G protein-coupled receptor-like"/>
    <property type="match status" value="1"/>
</dbReference>
<feature type="compositionally biased region" description="Low complexity" evidence="1">
    <location>
        <begin position="1325"/>
        <end position="1344"/>
    </location>
</feature>
<feature type="compositionally biased region" description="Pro residues" evidence="1">
    <location>
        <begin position="526"/>
        <end position="541"/>
    </location>
</feature>
<feature type="compositionally biased region" description="Polar residues" evidence="1">
    <location>
        <begin position="1345"/>
        <end position="1360"/>
    </location>
</feature>
<feature type="transmembrane region" description="Helical" evidence="2">
    <location>
        <begin position="121"/>
        <end position="143"/>
    </location>
</feature>
<feature type="compositionally biased region" description="Low complexity" evidence="1">
    <location>
        <begin position="797"/>
        <end position="813"/>
    </location>
</feature>
<name>A0A0L8GS60_OCTBM</name>
<feature type="transmembrane region" description="Helical" evidence="2">
    <location>
        <begin position="40"/>
        <end position="65"/>
    </location>
</feature>
<keyword evidence="2" id="KW-0812">Transmembrane</keyword>
<proteinExistence type="predicted"/>
<dbReference type="PANTHER" id="PTHR48125">
    <property type="entry name" value="LP07818P1"/>
    <property type="match status" value="1"/>
</dbReference>
<feature type="compositionally biased region" description="Pro residues" evidence="1">
    <location>
        <begin position="946"/>
        <end position="978"/>
    </location>
</feature>
<sequence length="1375" mass="152216">MLPDYQALSWVVLCPIAIVTNCFGAIIISHYKSSYIGTDMVLITLLLAMAANAGILLLVPAVYVMLNITWSTGLCFFYIWIFGFLRAVGLIGLFILSFHWSHVSKLTPLNRIQMPSFPIKSSLLVTVLISIIVGILPLVRILMRPDPFDKTLPCMFLTYDADPALAIFIIILTLVVFFAIIICLIDSGLLLHSYKSMFLLKYKSGGYYDTERARATWSRTGIISDTYSEINNTFDLWRVVLLQFLLSTLINHIPYLCIEFVQLFNQNAHTEVLMLTVQWLQMMECMLFPFTLLLGARYRHAFGHICRYMFLCDRSVCEKESTCKLQSYRLKAHIQEQNLKLQEHLASKNDQSHPGKPQNKNGSAMPTEKEVTLSSGQDMKTRVQADVHIYSTTPTRHLLSVSTPRRKYSQSEANINLNLERTASSSLLPVIAEKQRQRAASISSPVESPKEKRQSPPSASVSVVVHDENTKNYNTNNNNVHGAMKSADSELNSSKPSSPVNSESSSAQTSELFDEDDIAEVLDRSPSPPPHPLSPPPPTPPKGCEKAVSRAPIATNVAAAKSDEANAVMSSSNDKINQGDDKDVPEPPTITFSGAEPVQQSTTTQGEIWTSKSQCLPTAPSGVSFDFHRTKPYFEPISENSSIISEEAHSKGLQSTTLYKTKPLYMRSESFLQAVSSSSAYGSTAKPVSKFKLLSKTLMSFSWLKNKTLQPNSSFSHRFESADNSPKTSMIPMFSRKNKPEEKPEEDQSKYTLTTPSVSQSRRKSVTFKPDDSLMPEKDDDDSEEKSKEGNDTVTISESVTLSSTNSVTSLLSQNKSDEKDHNTLTGIANLGADFTDESSVKPPKENQKIDGKDKEKSVDVKRKNENYTDHHIEERQTENSTPLYQSENTDKQKPQRENTPVSLRKLPLPPSHLSKIAAATDKKKGPPQNPLISQPLAVLSKSKSPPFPPPPPPPAAATAAPSPPPPPPPPPPAPPLPSSTAKTNLASPSTNCLKNADSETPNKNSQSKSSSPEAQTQKRPSLITNELLASHDIIKRLRNQAEKHMVESSTENMDLSDQISIDTTTGTYLQSDEDKSVSECVQDSLLLSSFNRMYRSVSDESIFSHIGSETKEMPPSLSKATDDLTMAGFSDINRSLFWPNLKNARQGTRSANDLHLIAYVPPIASRTIPVQKVKALQATSPDRNVNKPESLEYETSKKLEENDEKDQDDISDSSSTDSLKCLKILKKIEQESDKEKVERLRQELMDVDTLRTSPLFIRKLEKELLARKRSAEKVEKPIMASVRTVEGPEKVLPQKSMFNIDDGSPRSLKKFLTEVIAERQDIAKSAVTSSPSSPFATAPQSPSYTSSPARTDNTINSGQTGHGINAIIDVKTIV</sequence>
<feature type="region of interest" description="Disordered" evidence="1">
    <location>
        <begin position="713"/>
        <end position="1027"/>
    </location>
</feature>
<feature type="region of interest" description="Disordered" evidence="1">
    <location>
        <begin position="346"/>
        <end position="378"/>
    </location>
</feature>